<keyword evidence="1" id="KW-0812">Transmembrane</keyword>
<evidence type="ECO:0000313" key="2">
    <source>
        <dbReference type="EMBL" id="TBU89545.1"/>
    </source>
</evidence>
<evidence type="ECO:0000313" key="3">
    <source>
        <dbReference type="Proteomes" id="UP000292639"/>
    </source>
</evidence>
<proteinExistence type="predicted"/>
<dbReference type="RefSeq" id="WP_131186255.1">
    <property type="nucleotide sequence ID" value="NZ_QJUO01000060.1"/>
</dbReference>
<comment type="caution">
    <text evidence="2">The sequence shown here is derived from an EMBL/GenBank/DDBJ whole genome shotgun (WGS) entry which is preliminary data.</text>
</comment>
<sequence>MSARAHWRKSQCGTVAIEFAALFVVFFMLLYGLVGYVTPLVLLSSYNEISANALRAAMQVPVGSDDYHNRIEHIASDVITTSWLGSRPAAWRDICHGESRYTGLTGHDDEGAIALSVCIAHNTPHTIIPPMQLFGWRFPQLPEALAGRAEIRMRN</sequence>
<feature type="transmembrane region" description="Helical" evidence="1">
    <location>
        <begin position="12"/>
        <end position="34"/>
    </location>
</feature>
<keyword evidence="3" id="KW-1185">Reference proteome</keyword>
<accession>A0A4Q9QY08</accession>
<protein>
    <recommendedName>
        <fullName evidence="4">TadE-like protein</fullName>
    </recommendedName>
</protein>
<organism evidence="2 3">
    <name type="scientific">Stutzerimonas kirkiae</name>
    <dbReference type="NCBI Taxonomy" id="2211392"/>
    <lineage>
        <taxon>Bacteria</taxon>
        <taxon>Pseudomonadati</taxon>
        <taxon>Pseudomonadota</taxon>
        <taxon>Gammaproteobacteria</taxon>
        <taxon>Pseudomonadales</taxon>
        <taxon>Pseudomonadaceae</taxon>
        <taxon>Stutzerimonas</taxon>
    </lineage>
</organism>
<keyword evidence="1" id="KW-0472">Membrane</keyword>
<gene>
    <name evidence="2" type="ORF">DNJ96_17545</name>
</gene>
<dbReference type="Proteomes" id="UP000292639">
    <property type="component" value="Unassembled WGS sequence"/>
</dbReference>
<dbReference type="OrthoDB" id="6870417at2"/>
<reference evidence="2 3" key="1">
    <citation type="submission" date="2018-06" db="EMBL/GenBank/DDBJ databases">
        <title>Three novel Pseudomonas species isolated from symptomatic oak.</title>
        <authorList>
            <person name="Bueno-Gonzalez V."/>
            <person name="Brady C."/>
        </authorList>
    </citation>
    <scope>NUCLEOTIDE SEQUENCE [LARGE SCALE GENOMIC DNA]</scope>
    <source>
        <strain evidence="2 3">P17C</strain>
    </source>
</reference>
<dbReference type="AlphaFoldDB" id="A0A4Q9QY08"/>
<dbReference type="EMBL" id="QJUP01000033">
    <property type="protein sequence ID" value="TBU89545.1"/>
    <property type="molecule type" value="Genomic_DNA"/>
</dbReference>
<name>A0A4Q9QY08_9GAMM</name>
<evidence type="ECO:0000256" key="1">
    <source>
        <dbReference type="SAM" id="Phobius"/>
    </source>
</evidence>
<keyword evidence="1" id="KW-1133">Transmembrane helix</keyword>
<evidence type="ECO:0008006" key="4">
    <source>
        <dbReference type="Google" id="ProtNLM"/>
    </source>
</evidence>